<protein>
    <submittedName>
        <fullName evidence="10">Uncharacterized protein</fullName>
    </submittedName>
</protein>
<proteinExistence type="inferred from homology"/>
<feature type="compositionally biased region" description="Basic and acidic residues" evidence="9">
    <location>
        <begin position="585"/>
        <end position="620"/>
    </location>
</feature>
<evidence type="ECO:0000313" key="10">
    <source>
        <dbReference type="EMBL" id="ULT80078.1"/>
    </source>
</evidence>
<feature type="compositionally biased region" description="Basic and acidic residues" evidence="9">
    <location>
        <begin position="637"/>
        <end position="649"/>
    </location>
</feature>
<keyword evidence="3" id="KW-0812">Transmembrane</keyword>
<evidence type="ECO:0000256" key="8">
    <source>
        <dbReference type="SAM" id="Coils"/>
    </source>
</evidence>
<comment type="similarity">
    <text evidence="2">Belongs to the GOLM family.</text>
</comment>
<evidence type="ECO:0000256" key="3">
    <source>
        <dbReference type="ARBA" id="ARBA00022692"/>
    </source>
</evidence>
<evidence type="ECO:0000256" key="5">
    <source>
        <dbReference type="ARBA" id="ARBA00022989"/>
    </source>
</evidence>
<dbReference type="GO" id="GO:0016020">
    <property type="term" value="C:membrane"/>
    <property type="evidence" value="ECO:0007669"/>
    <property type="project" value="UniProtKB-SubCell"/>
</dbReference>
<feature type="compositionally biased region" description="Basic and acidic residues" evidence="9">
    <location>
        <begin position="9"/>
        <end position="60"/>
    </location>
</feature>
<evidence type="ECO:0000256" key="9">
    <source>
        <dbReference type="SAM" id="MobiDB-lite"/>
    </source>
</evidence>
<dbReference type="SUPFAM" id="SSF57997">
    <property type="entry name" value="Tropomyosin"/>
    <property type="match status" value="1"/>
</dbReference>
<organism evidence="10 11">
    <name type="scientific">Caenorhabditis briggsae</name>
    <dbReference type="NCBI Taxonomy" id="6238"/>
    <lineage>
        <taxon>Eukaryota</taxon>
        <taxon>Metazoa</taxon>
        <taxon>Ecdysozoa</taxon>
        <taxon>Nematoda</taxon>
        <taxon>Chromadorea</taxon>
        <taxon>Rhabditida</taxon>
        <taxon>Rhabditina</taxon>
        <taxon>Rhabditomorpha</taxon>
        <taxon>Rhabditoidea</taxon>
        <taxon>Rhabditidae</taxon>
        <taxon>Peloderinae</taxon>
        <taxon>Caenorhabditis</taxon>
    </lineage>
</organism>
<accession>A0AAE9CT95</accession>
<feature type="compositionally biased region" description="Polar residues" evidence="9">
    <location>
        <begin position="78"/>
        <end position="98"/>
    </location>
</feature>
<gene>
    <name evidence="10" type="ORF">L3Y34_010568</name>
</gene>
<feature type="compositionally biased region" description="Acidic residues" evidence="9">
    <location>
        <begin position="534"/>
        <end position="546"/>
    </location>
</feature>
<feature type="compositionally biased region" description="Basic and acidic residues" evidence="9">
    <location>
        <begin position="701"/>
        <end position="723"/>
    </location>
</feature>
<evidence type="ECO:0000256" key="6">
    <source>
        <dbReference type="ARBA" id="ARBA00023054"/>
    </source>
</evidence>
<evidence type="ECO:0000256" key="2">
    <source>
        <dbReference type="ARBA" id="ARBA00007474"/>
    </source>
</evidence>
<feature type="region of interest" description="Disordered" evidence="9">
    <location>
        <begin position="534"/>
        <end position="733"/>
    </location>
</feature>
<keyword evidence="4" id="KW-0735">Signal-anchor</keyword>
<evidence type="ECO:0000313" key="11">
    <source>
        <dbReference type="Proteomes" id="UP000827892"/>
    </source>
</evidence>
<feature type="compositionally biased region" description="Low complexity" evidence="9">
    <location>
        <begin position="170"/>
        <end position="180"/>
    </location>
</feature>
<feature type="compositionally biased region" description="Low complexity" evidence="9">
    <location>
        <begin position="149"/>
        <end position="163"/>
    </location>
</feature>
<sequence length="733" mass="82215">MTQESSESELTKKLELMTKEGVKINENEVESRAVKKENDDLKKKKDEISSRFRSSSRDAKSSPVAPHRRLRSADAPTIIQQGTGNQGTPATPTTNQIASRRRSPSGRSTAPVAPRRRLTPTSRMIRPCGRSADGSQKGSLRYSKDSAKRSSGVAAASTTVASSGGRGRGRVATGATTVRAQGNASTSPSSRGRGKSSATNAPTITRKREFLLHGIRKFPFFFYFSENQLLVQAHPRDAHLASGSASFTPLYEKLQKDLIEAARVTEVFKKEVHSKLQQTQKYKEDQKASHDAEIKNLQARNSELAKNLETATEGLKTLQGNLRESEDQKRAIQKEKEDAVGKLQDLEGKILQCNKDKEHLQKTVKELEGKIQESVVSNKELEARLQVVDSKKGKLQEENRRLETTVNTLQMDVAKLQKCVEQATAANGQLAEKLNASEEKNRDLEGKIANLEESLVRRANDSLVLERILNEANAGLERLRAAEENCRESMTPEDPSSETVVAANLQIVHDGVDIIPELDDFDDTDPQDILSDAEADADERDQEDVELAGPVDAEHRRDTPADQDAPSTSRRAGKRGLGKNNNDSQAKKIREEKEEKERKMDQEKNDRKRRYEERELRRGLCDGVEEPEAAGGPSQDKNPRSRSEERLLVEDDQDFDIEAHFEEDAEEEPCRPTWAKREKTNKTLEQRKQQTAPAIEAKRRRIEEKKEKKRKEDELKKMLEEARNYSGSPELTD</sequence>
<keyword evidence="5" id="KW-1133">Transmembrane helix</keyword>
<keyword evidence="6 8" id="KW-0175">Coiled coil</keyword>
<comment type="subcellular location">
    <subcellularLocation>
        <location evidence="1">Membrane</location>
        <topology evidence="1">Single-pass type II membrane protein</topology>
    </subcellularLocation>
</comment>
<feature type="region of interest" description="Disordered" evidence="9">
    <location>
        <begin position="1"/>
        <end position="202"/>
    </location>
</feature>
<dbReference type="AlphaFoldDB" id="A0AAE9CT95"/>
<name>A0AAE9CT95_CAEBR</name>
<dbReference type="PANTHER" id="PTHR15896">
    <property type="entry name" value="GOLGI PHOSPHOPROTEIN 2/GP73-RELATED"/>
    <property type="match status" value="1"/>
</dbReference>
<feature type="coiled-coil region" evidence="8">
    <location>
        <begin position="287"/>
        <end position="485"/>
    </location>
</feature>
<dbReference type="InterPro" id="IPR026139">
    <property type="entry name" value="GOLM1/CASC4"/>
</dbReference>
<keyword evidence="7" id="KW-0472">Membrane</keyword>
<evidence type="ECO:0000256" key="4">
    <source>
        <dbReference type="ARBA" id="ARBA00022968"/>
    </source>
</evidence>
<reference evidence="10 11" key="1">
    <citation type="submission" date="2022-05" db="EMBL/GenBank/DDBJ databases">
        <title>Chromosome-level reference genomes for two strains of Caenorhabditis briggsae: an improved platform for comparative genomics.</title>
        <authorList>
            <person name="Stevens L."/>
            <person name="Andersen E.C."/>
        </authorList>
    </citation>
    <scope>NUCLEOTIDE SEQUENCE [LARGE SCALE GENOMIC DNA]</scope>
    <source>
        <strain evidence="10">QX1410_ONT</strain>
        <tissue evidence="10">Whole-organism</tissue>
    </source>
</reference>
<evidence type="ECO:0000256" key="7">
    <source>
        <dbReference type="ARBA" id="ARBA00023136"/>
    </source>
</evidence>
<feature type="compositionally biased region" description="Polar residues" evidence="9">
    <location>
        <begin position="182"/>
        <end position="202"/>
    </location>
</feature>
<feature type="compositionally biased region" description="Basic and acidic residues" evidence="9">
    <location>
        <begin position="675"/>
        <end position="688"/>
    </location>
</feature>
<dbReference type="PANTHER" id="PTHR15896:SF10">
    <property type="entry name" value="CHROMOSOME UNDETERMINED SCAFFOLD_98, WHOLE GENOME SHOTGUN SEQUENCE"/>
    <property type="match status" value="1"/>
</dbReference>
<evidence type="ECO:0000256" key="1">
    <source>
        <dbReference type="ARBA" id="ARBA00004606"/>
    </source>
</evidence>
<dbReference type="EMBL" id="CP090896">
    <property type="protein sequence ID" value="ULT80078.1"/>
    <property type="molecule type" value="Genomic_DNA"/>
</dbReference>
<dbReference type="Proteomes" id="UP000827892">
    <property type="component" value="Chromosome X"/>
</dbReference>